<sequence length="258" mass="27917">MVAMGRAARNIVLVGDPRQLPQVIQGAHPEPASLSCLDWVLGDRATIPPDRGIFLPVSRRMHPEVCRFISEQVYEGRLTSHADTARQGVSGTRFPEAGAFWVPVAHEGNAQISTEEVAAIQTAVAELLQGEWTEKDGTDRPMRENDIIVVAPYNGQVNALRDALSPGIRVGTVDKFQGQEAPVCLVSMTASSAEETSRGMEFLFSLNRINVAVSRAKGLALVFGATRLREAKCETVEQMRLINTLCAVTALAEIKGAP</sequence>
<evidence type="ECO:0000256" key="1">
    <source>
        <dbReference type="ARBA" id="ARBA00022741"/>
    </source>
</evidence>
<accession>A0ABT3AJV5</accession>
<evidence type="ECO:0000256" key="3">
    <source>
        <dbReference type="ARBA" id="ARBA00022806"/>
    </source>
</evidence>
<dbReference type="InterPro" id="IPR041679">
    <property type="entry name" value="DNA2/NAM7-like_C"/>
</dbReference>
<gene>
    <name evidence="6" type="ORF">OE747_11445</name>
</gene>
<dbReference type="PANTHER" id="PTHR43788:SF8">
    <property type="entry name" value="DNA-BINDING PROTEIN SMUBP-2"/>
    <property type="match status" value="1"/>
</dbReference>
<dbReference type="Proteomes" id="UP001320899">
    <property type="component" value="Unassembled WGS sequence"/>
</dbReference>
<feature type="domain" description="DNA2/NAM7 helicase-like C-terminal" evidence="5">
    <location>
        <begin position="53"/>
        <end position="225"/>
    </location>
</feature>
<keyword evidence="7" id="KW-1185">Reference proteome</keyword>
<evidence type="ECO:0000313" key="6">
    <source>
        <dbReference type="EMBL" id="MCV2888959.1"/>
    </source>
</evidence>
<reference evidence="6 7" key="1">
    <citation type="submission" date="2022-10" db="EMBL/GenBank/DDBJ databases">
        <title>Ruegeria sp. nov., isolated from ocean surface sediments.</title>
        <authorList>
            <person name="He W."/>
            <person name="Xue H.-P."/>
            <person name="Zhang D.-F."/>
        </authorList>
    </citation>
    <scope>NUCLEOTIDE SEQUENCE [LARGE SCALE GENOMIC DNA]</scope>
    <source>
        <strain evidence="6 7">XHP0148</strain>
    </source>
</reference>
<dbReference type="CDD" id="cd18808">
    <property type="entry name" value="SF1_C_Upf1"/>
    <property type="match status" value="1"/>
</dbReference>
<keyword evidence="1" id="KW-0547">Nucleotide-binding</keyword>
<dbReference type="PANTHER" id="PTHR43788">
    <property type="entry name" value="DNA2/NAM7 HELICASE FAMILY MEMBER"/>
    <property type="match status" value="1"/>
</dbReference>
<keyword evidence="4" id="KW-0067">ATP-binding</keyword>
<dbReference type="InterPro" id="IPR027417">
    <property type="entry name" value="P-loop_NTPase"/>
</dbReference>
<comment type="caution">
    <text evidence="6">The sequence shown here is derived from an EMBL/GenBank/DDBJ whole genome shotgun (WGS) entry which is preliminary data.</text>
</comment>
<protein>
    <submittedName>
        <fullName evidence="6">DEAD/DEAH box helicase</fullName>
    </submittedName>
</protein>
<dbReference type="GO" id="GO:0004386">
    <property type="term" value="F:helicase activity"/>
    <property type="evidence" value="ECO:0007669"/>
    <property type="project" value="UniProtKB-KW"/>
</dbReference>
<dbReference type="InterPro" id="IPR050534">
    <property type="entry name" value="Coronavir_polyprotein_1ab"/>
</dbReference>
<evidence type="ECO:0000256" key="2">
    <source>
        <dbReference type="ARBA" id="ARBA00022801"/>
    </source>
</evidence>
<keyword evidence="3 6" id="KW-0347">Helicase</keyword>
<organism evidence="6 7">
    <name type="scientific">Ruegeria aquimaris</name>
    <dbReference type="NCBI Taxonomy" id="2984333"/>
    <lineage>
        <taxon>Bacteria</taxon>
        <taxon>Pseudomonadati</taxon>
        <taxon>Pseudomonadota</taxon>
        <taxon>Alphaproteobacteria</taxon>
        <taxon>Rhodobacterales</taxon>
        <taxon>Roseobacteraceae</taxon>
        <taxon>Ruegeria</taxon>
    </lineage>
</organism>
<dbReference type="Pfam" id="PF13087">
    <property type="entry name" value="AAA_12"/>
    <property type="match status" value="1"/>
</dbReference>
<dbReference type="Gene3D" id="3.40.50.300">
    <property type="entry name" value="P-loop containing nucleotide triphosphate hydrolases"/>
    <property type="match status" value="1"/>
</dbReference>
<dbReference type="SUPFAM" id="SSF52540">
    <property type="entry name" value="P-loop containing nucleoside triphosphate hydrolases"/>
    <property type="match status" value="1"/>
</dbReference>
<keyword evidence="2" id="KW-0378">Hydrolase</keyword>
<evidence type="ECO:0000313" key="7">
    <source>
        <dbReference type="Proteomes" id="UP001320899"/>
    </source>
</evidence>
<evidence type="ECO:0000256" key="4">
    <source>
        <dbReference type="ARBA" id="ARBA00022840"/>
    </source>
</evidence>
<dbReference type="EMBL" id="JAOWLB010000006">
    <property type="protein sequence ID" value="MCV2888959.1"/>
    <property type="molecule type" value="Genomic_DNA"/>
</dbReference>
<name>A0ABT3AJV5_9RHOB</name>
<dbReference type="RefSeq" id="WP_263828733.1">
    <property type="nucleotide sequence ID" value="NZ_JAOWLB010000006.1"/>
</dbReference>
<dbReference type="InterPro" id="IPR047187">
    <property type="entry name" value="SF1_C_Upf1"/>
</dbReference>
<evidence type="ECO:0000259" key="5">
    <source>
        <dbReference type="Pfam" id="PF13087"/>
    </source>
</evidence>
<proteinExistence type="predicted"/>